<comment type="caution">
    <text evidence="1">The sequence shown here is derived from an EMBL/GenBank/DDBJ whole genome shotgun (WGS) entry which is preliminary data.</text>
</comment>
<reference evidence="2" key="1">
    <citation type="journal article" date="2019" name="Int. J. Syst. Evol. Microbiol.">
        <title>The Global Catalogue of Microorganisms (GCM) 10K type strain sequencing project: providing services to taxonomists for standard genome sequencing and annotation.</title>
        <authorList>
            <consortium name="The Broad Institute Genomics Platform"/>
            <consortium name="The Broad Institute Genome Sequencing Center for Infectious Disease"/>
            <person name="Wu L."/>
            <person name="Ma J."/>
        </authorList>
    </citation>
    <scope>NUCLEOTIDE SEQUENCE [LARGE SCALE GENOMIC DNA]</scope>
    <source>
        <strain evidence="2">JCM 9092</strain>
    </source>
</reference>
<gene>
    <name evidence="1" type="ORF">GCM10010449_64420</name>
</gene>
<dbReference type="Proteomes" id="UP001501637">
    <property type="component" value="Unassembled WGS sequence"/>
</dbReference>
<sequence length="91" mass="10493">MPGGTADSRGWRVYRFAISRNTGFISGDTAQFTDPVDADRRLGRPLDQRQRRIHNQRRAFDYLYQTPREGRQARLRWNVGHNRDGAKGCSG</sequence>
<accession>A0ABP6N301</accession>
<keyword evidence="2" id="KW-1185">Reference proteome</keyword>
<organism evidence="1 2">
    <name type="scientific">Streptomyces rectiviolaceus</name>
    <dbReference type="NCBI Taxonomy" id="332591"/>
    <lineage>
        <taxon>Bacteria</taxon>
        <taxon>Bacillati</taxon>
        <taxon>Actinomycetota</taxon>
        <taxon>Actinomycetes</taxon>
        <taxon>Kitasatosporales</taxon>
        <taxon>Streptomycetaceae</taxon>
        <taxon>Streptomyces</taxon>
    </lineage>
</organism>
<dbReference type="EMBL" id="BAAAUG010000141">
    <property type="protein sequence ID" value="GAA3134901.1"/>
    <property type="molecule type" value="Genomic_DNA"/>
</dbReference>
<evidence type="ECO:0000313" key="2">
    <source>
        <dbReference type="Proteomes" id="UP001501637"/>
    </source>
</evidence>
<name>A0ABP6N301_9ACTN</name>
<evidence type="ECO:0000313" key="1">
    <source>
        <dbReference type="EMBL" id="GAA3134901.1"/>
    </source>
</evidence>
<proteinExistence type="predicted"/>
<protein>
    <submittedName>
        <fullName evidence="1">Uncharacterized protein</fullName>
    </submittedName>
</protein>